<dbReference type="KEGG" id="hbh:E4T21_04445"/>
<accession>A0A5C1NDY5</accession>
<keyword evidence="3" id="KW-0472">Membrane</keyword>
<dbReference type="RefSeq" id="WP_149283888.1">
    <property type="nucleotide sequence ID" value="NZ_CP038437.2"/>
</dbReference>
<evidence type="ECO:0000313" key="5">
    <source>
        <dbReference type="EMBL" id="QEM80883.1"/>
    </source>
</evidence>
<keyword evidence="3" id="KW-1133">Transmembrane helix</keyword>
<keyword evidence="6" id="KW-1185">Reference proteome</keyword>
<dbReference type="PANTHER" id="PTHR22550:SF14">
    <property type="entry name" value="VWFA DOMAIN-CONTAINING PROTEIN"/>
    <property type="match status" value="1"/>
</dbReference>
<dbReference type="Gene3D" id="1.25.40.10">
    <property type="entry name" value="Tetratricopeptide repeat domain"/>
    <property type="match status" value="1"/>
</dbReference>
<sequence length="526" mass="58632">MNTFFDALSALHFLRPAWMLLLPVIVVFWWWWRRHRQAGTGPTPHIAEHLEKAMRIGTQQRRWITPVDTLSLMLILLVTGAAGPSWSRMPNPLIAQTAPLVVVVEVDQGMLAQDVPPNRLERAKHKISDLLATRSGADTALIAYSGSAHLVVPLTNDPELIKPYLEGLTPDVMPQAGDGAASDALTLAQEQLAKREEPGAILFVTDGLSSADRDAFSQQQDTTLAFLVMAPGNVGTPVIDAVDAERVAVSADERDIQRLERLLAAAHRRALLNDDRLAWEDRGMWLAWPAALLALLWFRRGWGLGTPSLLACLLLLPWPATLPQAMAQNQVAIRAQASDESHTGLRQWLVDAFLTPDQQGRWWVEHRRYAQAASHFQDPAWQGYAMYRDGQYDAAAELLGRLDSADAAFTQGLALIRGHQYRPAVQAFEKVLSIDPDYPQGERNLELAKRILTYVEESREQSDTGQDDADDVTFDNEENRGQDTQVTTKDGEGMLTAEQWISTLNSNTSDYLRQRFAVEARQETTP</sequence>
<dbReference type="AlphaFoldDB" id="A0A5C1NDY5"/>
<dbReference type="Gene3D" id="3.40.50.410">
    <property type="entry name" value="von Willebrand factor, type A domain"/>
    <property type="match status" value="1"/>
</dbReference>
<dbReference type="SUPFAM" id="SSF53300">
    <property type="entry name" value="vWA-like"/>
    <property type="match status" value="1"/>
</dbReference>
<dbReference type="SUPFAM" id="SSF48452">
    <property type="entry name" value="TPR-like"/>
    <property type="match status" value="1"/>
</dbReference>
<dbReference type="Pfam" id="PF13519">
    <property type="entry name" value="VWA_2"/>
    <property type="match status" value="1"/>
</dbReference>
<proteinExistence type="predicted"/>
<dbReference type="InterPro" id="IPR019734">
    <property type="entry name" value="TPR_rpt"/>
</dbReference>
<feature type="repeat" description="TPR" evidence="1">
    <location>
        <begin position="405"/>
        <end position="438"/>
    </location>
</feature>
<evidence type="ECO:0000256" key="2">
    <source>
        <dbReference type="SAM" id="MobiDB-lite"/>
    </source>
</evidence>
<feature type="region of interest" description="Disordered" evidence="2">
    <location>
        <begin position="457"/>
        <end position="493"/>
    </location>
</feature>
<evidence type="ECO:0000256" key="3">
    <source>
        <dbReference type="SAM" id="Phobius"/>
    </source>
</evidence>
<dbReference type="EMBL" id="CP038437">
    <property type="protein sequence ID" value="QEM80883.1"/>
    <property type="molecule type" value="Genomic_DNA"/>
</dbReference>
<evidence type="ECO:0000256" key="1">
    <source>
        <dbReference type="PROSITE-ProRule" id="PRU00339"/>
    </source>
</evidence>
<dbReference type="InterPro" id="IPR050768">
    <property type="entry name" value="UPF0353/GerABKA_families"/>
</dbReference>
<organism evidence="5 6">
    <name type="scientific">Halomonas binhaiensis</name>
    <dbReference type="NCBI Taxonomy" id="2562282"/>
    <lineage>
        <taxon>Bacteria</taxon>
        <taxon>Pseudomonadati</taxon>
        <taxon>Pseudomonadota</taxon>
        <taxon>Gammaproteobacteria</taxon>
        <taxon>Oceanospirillales</taxon>
        <taxon>Halomonadaceae</taxon>
        <taxon>Halomonas</taxon>
    </lineage>
</organism>
<evidence type="ECO:0000313" key="6">
    <source>
        <dbReference type="Proteomes" id="UP000324285"/>
    </source>
</evidence>
<feature type="transmembrane region" description="Helical" evidence="3">
    <location>
        <begin position="63"/>
        <end position="86"/>
    </location>
</feature>
<protein>
    <submittedName>
        <fullName evidence="5">VWA domain-containing protein</fullName>
    </submittedName>
</protein>
<keyword evidence="1" id="KW-0802">TPR repeat</keyword>
<feature type="domain" description="VWFA" evidence="4">
    <location>
        <begin position="100"/>
        <end position="207"/>
    </location>
</feature>
<dbReference type="InterPro" id="IPR036465">
    <property type="entry name" value="vWFA_dom_sf"/>
</dbReference>
<reference evidence="5" key="1">
    <citation type="submission" date="2021-02" db="EMBL/GenBank/DDBJ databases">
        <title>Strain Y2R2, a novel species of the genus Halomonas.</title>
        <authorList>
            <person name="Huang H."/>
        </authorList>
    </citation>
    <scope>NUCLEOTIDE SEQUENCE</scope>
    <source>
        <strain evidence="5">Y2R2</strain>
    </source>
</reference>
<feature type="transmembrane region" description="Helical" evidence="3">
    <location>
        <begin position="12"/>
        <end position="32"/>
    </location>
</feature>
<evidence type="ECO:0000259" key="4">
    <source>
        <dbReference type="Pfam" id="PF13519"/>
    </source>
</evidence>
<keyword evidence="3" id="KW-0812">Transmembrane</keyword>
<dbReference type="Proteomes" id="UP000324285">
    <property type="component" value="Chromosome"/>
</dbReference>
<gene>
    <name evidence="5" type="ORF">E4T21_04445</name>
</gene>
<dbReference type="PANTHER" id="PTHR22550">
    <property type="entry name" value="SPORE GERMINATION PROTEIN"/>
    <property type="match status" value="1"/>
</dbReference>
<dbReference type="OrthoDB" id="9807628at2"/>
<name>A0A5C1NDY5_9GAMM</name>
<dbReference type="InterPro" id="IPR011990">
    <property type="entry name" value="TPR-like_helical_dom_sf"/>
</dbReference>
<feature type="compositionally biased region" description="Acidic residues" evidence="2">
    <location>
        <begin position="465"/>
        <end position="476"/>
    </location>
</feature>
<dbReference type="InterPro" id="IPR002035">
    <property type="entry name" value="VWF_A"/>
</dbReference>
<dbReference type="PROSITE" id="PS50005">
    <property type="entry name" value="TPR"/>
    <property type="match status" value="1"/>
</dbReference>